<dbReference type="EMBL" id="FOYS01000003">
    <property type="protein sequence ID" value="SFR49844.1"/>
    <property type="molecule type" value="Genomic_DNA"/>
</dbReference>
<dbReference type="Proteomes" id="UP000243250">
    <property type="component" value="Unassembled WGS sequence"/>
</dbReference>
<accession>A0A1I6H609</accession>
<dbReference type="RefSeq" id="WP_139229702.1">
    <property type="nucleotide sequence ID" value="NZ_FOYS01000003.1"/>
</dbReference>
<dbReference type="OrthoDB" id="376459at2157"/>
<dbReference type="InterPro" id="IPR006311">
    <property type="entry name" value="TAT_signal"/>
</dbReference>
<organism evidence="1 2">
    <name type="scientific">Halogeometricum limi</name>
    <dbReference type="NCBI Taxonomy" id="555875"/>
    <lineage>
        <taxon>Archaea</taxon>
        <taxon>Methanobacteriati</taxon>
        <taxon>Methanobacteriota</taxon>
        <taxon>Stenosarchaea group</taxon>
        <taxon>Halobacteria</taxon>
        <taxon>Halobacteriales</taxon>
        <taxon>Haloferacaceae</taxon>
        <taxon>Halogeometricum</taxon>
    </lineage>
</organism>
<name>A0A1I6H609_9EURY</name>
<protein>
    <submittedName>
        <fullName evidence="1">Uncharacterized protein</fullName>
    </submittedName>
</protein>
<dbReference type="AlphaFoldDB" id="A0A1I6H609"/>
<proteinExistence type="predicted"/>
<gene>
    <name evidence="1" type="ORF">SAMN04488124_1814</name>
</gene>
<dbReference type="PROSITE" id="PS51318">
    <property type="entry name" value="TAT"/>
    <property type="match status" value="1"/>
</dbReference>
<evidence type="ECO:0000313" key="2">
    <source>
        <dbReference type="Proteomes" id="UP000243250"/>
    </source>
</evidence>
<reference evidence="2" key="1">
    <citation type="submission" date="2016-10" db="EMBL/GenBank/DDBJ databases">
        <authorList>
            <person name="Varghese N."/>
            <person name="Submissions S."/>
        </authorList>
    </citation>
    <scope>NUCLEOTIDE SEQUENCE [LARGE SCALE GENOMIC DNA]</scope>
    <source>
        <strain evidence="2">CGMCC 1.8711</strain>
    </source>
</reference>
<sequence length="268" mass="28294">MRYTGDGTTRRSFLRGGVLATAVAAVGLPTVAGTAVAKGKKRRPGTVPVFESDVGDPGEAGKTFYRVAQAGTAADDFVKGPEKAPFGSGSVELTTNGPGDRLFLYNYDYGTFDVSTGTESNDGVPLAAITELSYSTYTNDTTLVPALKMEIDPDGPGTSGVDDYATLNFEPYYNNTVTPGTWQTWDVLTANAGVWLSGTSGEGSISDPVTWTRLLELYPDATIRFGFGVGVGSGWSAPSFVGNVDDLRIGVDGKTTRYNFEARGNSKK</sequence>
<evidence type="ECO:0000313" key="1">
    <source>
        <dbReference type="EMBL" id="SFR49844.1"/>
    </source>
</evidence>
<keyword evidence="2" id="KW-1185">Reference proteome</keyword>